<accession>A0A9N8H868</accession>
<evidence type="ECO:0000256" key="4">
    <source>
        <dbReference type="ARBA" id="ARBA00023136"/>
    </source>
</evidence>
<keyword evidence="4 6" id="KW-0472">Membrane</keyword>
<feature type="transmembrane region" description="Helical" evidence="6">
    <location>
        <begin position="671"/>
        <end position="690"/>
    </location>
</feature>
<evidence type="ECO:0000256" key="3">
    <source>
        <dbReference type="ARBA" id="ARBA00022989"/>
    </source>
</evidence>
<feature type="transmembrane region" description="Helical" evidence="6">
    <location>
        <begin position="428"/>
        <end position="447"/>
    </location>
</feature>
<feature type="transmembrane region" description="Helical" evidence="6">
    <location>
        <begin position="521"/>
        <end position="539"/>
    </location>
</feature>
<feature type="region of interest" description="Disordered" evidence="5">
    <location>
        <begin position="586"/>
        <end position="621"/>
    </location>
</feature>
<feature type="domain" description="SPX" evidence="7">
    <location>
        <begin position="1"/>
        <end position="167"/>
    </location>
</feature>
<reference evidence="8" key="1">
    <citation type="submission" date="2020-06" db="EMBL/GenBank/DDBJ databases">
        <authorList>
            <consortium name="Plant Systems Biology data submission"/>
        </authorList>
    </citation>
    <scope>NUCLEOTIDE SEQUENCE</scope>
    <source>
        <strain evidence="8">D6</strain>
    </source>
</reference>
<dbReference type="AlphaFoldDB" id="A0A9N8H868"/>
<dbReference type="Proteomes" id="UP001153069">
    <property type="component" value="Unassembled WGS sequence"/>
</dbReference>
<dbReference type="SUPFAM" id="SSF103473">
    <property type="entry name" value="MFS general substrate transporter"/>
    <property type="match status" value="1"/>
</dbReference>
<gene>
    <name evidence="8" type="ORF">SEMRO_84_G044810.1</name>
</gene>
<evidence type="ECO:0000259" key="7">
    <source>
        <dbReference type="PROSITE" id="PS51382"/>
    </source>
</evidence>
<keyword evidence="2 6" id="KW-0812">Transmembrane</keyword>
<name>A0A9N8H868_9STRA</name>
<dbReference type="PANTHER" id="PTHR23510">
    <property type="entry name" value="INNER MEMBRANE TRANSPORT PROTEIN YAJR"/>
    <property type="match status" value="1"/>
</dbReference>
<keyword evidence="9" id="KW-1185">Reference proteome</keyword>
<proteinExistence type="predicted"/>
<evidence type="ECO:0000256" key="6">
    <source>
        <dbReference type="SAM" id="Phobius"/>
    </source>
</evidence>
<feature type="transmembrane region" description="Helical" evidence="6">
    <location>
        <begin position="482"/>
        <end position="500"/>
    </location>
</feature>
<dbReference type="GO" id="GO:0022857">
    <property type="term" value="F:transmembrane transporter activity"/>
    <property type="evidence" value="ECO:0007669"/>
    <property type="project" value="InterPro"/>
</dbReference>
<dbReference type="InterPro" id="IPR036259">
    <property type="entry name" value="MFS_trans_sf"/>
</dbReference>
<evidence type="ECO:0000256" key="1">
    <source>
        <dbReference type="ARBA" id="ARBA00004141"/>
    </source>
</evidence>
<dbReference type="InterPro" id="IPR004331">
    <property type="entry name" value="SPX_dom"/>
</dbReference>
<comment type="subcellular location">
    <subcellularLocation>
        <location evidence="1">Membrane</location>
        <topology evidence="1">Multi-pass membrane protein</topology>
    </subcellularLocation>
</comment>
<feature type="compositionally biased region" description="Polar residues" evidence="5">
    <location>
        <begin position="589"/>
        <end position="610"/>
    </location>
</feature>
<keyword evidence="3 6" id="KW-1133">Transmembrane helix</keyword>
<dbReference type="EMBL" id="CAICTM010000083">
    <property type="protein sequence ID" value="CAB9500458.1"/>
    <property type="molecule type" value="Genomic_DNA"/>
</dbReference>
<feature type="transmembrane region" description="Helical" evidence="6">
    <location>
        <begin position="559"/>
        <end position="577"/>
    </location>
</feature>
<feature type="transmembrane region" description="Helical" evidence="6">
    <location>
        <begin position="395"/>
        <end position="416"/>
    </location>
</feature>
<organism evidence="8 9">
    <name type="scientific">Seminavis robusta</name>
    <dbReference type="NCBI Taxonomy" id="568900"/>
    <lineage>
        <taxon>Eukaryota</taxon>
        <taxon>Sar</taxon>
        <taxon>Stramenopiles</taxon>
        <taxon>Ochrophyta</taxon>
        <taxon>Bacillariophyta</taxon>
        <taxon>Bacillariophyceae</taxon>
        <taxon>Bacillariophycidae</taxon>
        <taxon>Naviculales</taxon>
        <taxon>Naviculaceae</taxon>
        <taxon>Seminavis</taxon>
    </lineage>
</organism>
<evidence type="ECO:0000313" key="8">
    <source>
        <dbReference type="EMBL" id="CAB9500458.1"/>
    </source>
</evidence>
<dbReference type="Pfam" id="PF07690">
    <property type="entry name" value="MFS_1"/>
    <property type="match status" value="1"/>
</dbReference>
<feature type="transmembrane region" description="Helical" evidence="6">
    <location>
        <begin position="799"/>
        <end position="819"/>
    </location>
</feature>
<dbReference type="InterPro" id="IPR011701">
    <property type="entry name" value="MFS"/>
</dbReference>
<evidence type="ECO:0000256" key="2">
    <source>
        <dbReference type="ARBA" id="ARBA00022692"/>
    </source>
</evidence>
<evidence type="ECO:0000256" key="5">
    <source>
        <dbReference type="SAM" id="MobiDB-lite"/>
    </source>
</evidence>
<dbReference type="OrthoDB" id="5588846at2759"/>
<feature type="transmembrane region" description="Helical" evidence="6">
    <location>
        <begin position="702"/>
        <end position="720"/>
    </location>
</feature>
<sequence>MKFATKIVALQHREWSDYYLDYNGLKLILAELPEDADATKSVSLISKTFLVNEKETSITFLAELYRQVQKITLFVLHQQGQIAHQLDKYEQEQQECLLALQEQQHDGAVQNVQKLAQLKKLRESYNHVGADLLHLIQFVDLNVKGILRLLKKHDKRVTAPYKAYDFFLFGGKTPTSAIRAQNQSATMMASLRHPQALDALCVTLQTAYTQLRVVQQHQSAMPQDLEQPALRGRTTSAQAERLPKEGKTIIKRTRSPKGLPRRHRSIQGLQQLSVAHEEDDGEGFIPIKNHRAPSIAMPSTSMSSILDSREDFVMAQIYAARRNLQQNDSDNEVLNMLATTALGFLTEPPEINSVHRASTEPQSTTPAGGKDAIQAEYERAVALAAYKRSSAISGILNFVSSFIYMANYLIVVPTVVTYSEKLGADPALSSAIVGMTPFATIFSTFLYSYWTSYSYRTPLLFAASLNVAGNLVYAMGYPCNSMAFVLIGRLMCGLGSCRPINRRYIADAYSTAERTAASAHFVAVGSFGMALGPFLGSVLHRMAEHSKSPYWQVENAPGWFMSVVWLIYVIFHVIFFVDPPKEESESIKKNTTTGEKQPLLQNGNGKETQTISVSDDDNDDDDSISNRIPIWKNSAVMVNFFIYFVEKLLMECVSSSTSILTYYYFQWPGSWAGYYLSFLCLLILPVNLLVAYLSKTYEDRQMMMVMQVVTIVGCFIILRYGDTYYLDQYLIGSLVIVVCSNMVEGPNMSLLSKTIPKAWRKGFFNVGLLATEAATLGRTAGDVFLALCGTGGIDTQLNYTFGSMAVLTSFTLWISYRYYDSLIPTEDKTL</sequence>
<dbReference type="GO" id="GO:0016020">
    <property type="term" value="C:membrane"/>
    <property type="evidence" value="ECO:0007669"/>
    <property type="project" value="UniProtKB-SubCell"/>
</dbReference>
<protein>
    <submittedName>
        <fullName evidence="8">SPX domain-containing membrane protein</fullName>
    </submittedName>
</protein>
<comment type="caution">
    <text evidence="8">The sequence shown here is derived from an EMBL/GenBank/DDBJ whole genome shotgun (WGS) entry which is preliminary data.</text>
</comment>
<dbReference type="PANTHER" id="PTHR23510:SF64">
    <property type="entry name" value="INNER MEMBRANE TRANSPORT PROTEIN YAJR"/>
    <property type="match status" value="1"/>
</dbReference>
<evidence type="ECO:0000313" key="9">
    <source>
        <dbReference type="Proteomes" id="UP001153069"/>
    </source>
</evidence>
<dbReference type="InterPro" id="IPR051068">
    <property type="entry name" value="MFS_Domain-Containing_Protein"/>
</dbReference>
<dbReference type="Gene3D" id="1.20.1250.20">
    <property type="entry name" value="MFS general substrate transporter like domains"/>
    <property type="match status" value="1"/>
</dbReference>
<dbReference type="PROSITE" id="PS51382">
    <property type="entry name" value="SPX"/>
    <property type="match status" value="1"/>
</dbReference>